<accession>A0A511T5X8</accession>
<reference evidence="2 5" key="2">
    <citation type="submission" date="2019-07" db="EMBL/GenBank/DDBJ databases">
        <title>Whole genome shotgun sequence of Myxococcus fulvus NBRC 100333.</title>
        <authorList>
            <person name="Hosoyama A."/>
            <person name="Uohara A."/>
            <person name="Ohji S."/>
            <person name="Ichikawa N."/>
        </authorList>
    </citation>
    <scope>NUCLEOTIDE SEQUENCE [LARGE SCALE GENOMIC DNA]</scope>
    <source>
        <strain evidence="2 5">NBRC 100333</strain>
    </source>
</reference>
<comment type="caution">
    <text evidence="2">The sequence shown here is derived from an EMBL/GenBank/DDBJ whole genome shotgun (WGS) entry which is preliminary data.</text>
</comment>
<dbReference type="Proteomes" id="UP000183760">
    <property type="component" value="Unassembled WGS sequence"/>
</dbReference>
<dbReference type="PROSITE" id="PS51257">
    <property type="entry name" value="PROKAR_LIPOPROTEIN"/>
    <property type="match status" value="1"/>
</dbReference>
<organism evidence="2 5">
    <name type="scientific">Myxococcus fulvus</name>
    <dbReference type="NCBI Taxonomy" id="33"/>
    <lineage>
        <taxon>Bacteria</taxon>
        <taxon>Pseudomonadati</taxon>
        <taxon>Myxococcota</taxon>
        <taxon>Myxococcia</taxon>
        <taxon>Myxococcales</taxon>
        <taxon>Cystobacterineae</taxon>
        <taxon>Myxococcaceae</taxon>
        <taxon>Myxococcus</taxon>
    </lineage>
</organism>
<feature type="signal peptide" evidence="1">
    <location>
        <begin position="1"/>
        <end position="21"/>
    </location>
</feature>
<protein>
    <recommendedName>
        <fullName evidence="6">Lipoprotein</fullName>
    </recommendedName>
</protein>
<dbReference type="AlphaFoldDB" id="A0A511T5X8"/>
<evidence type="ECO:0000313" key="5">
    <source>
        <dbReference type="Proteomes" id="UP000321514"/>
    </source>
</evidence>
<evidence type="ECO:0000313" key="2">
    <source>
        <dbReference type="EMBL" id="GEN09580.1"/>
    </source>
</evidence>
<sequence>MHNRLKWLAMLGAVVFTTACGPEVPMGTEEDLSPVEATNACKDQCERNYTVCASRCPGGAAGAGCRTACTAVLVGCINGCPSALKTGAK</sequence>
<reference evidence="3 4" key="1">
    <citation type="submission" date="2016-10" db="EMBL/GenBank/DDBJ databases">
        <authorList>
            <person name="Varghese N."/>
            <person name="Submissions S."/>
        </authorList>
    </citation>
    <scope>NUCLEOTIDE SEQUENCE [LARGE SCALE GENOMIC DNA]</scope>
    <source>
        <strain evidence="3 4">DSM 16525</strain>
    </source>
</reference>
<evidence type="ECO:0000313" key="3">
    <source>
        <dbReference type="EMBL" id="SEU33112.1"/>
    </source>
</evidence>
<feature type="chain" id="PRO_5022861941" description="Lipoprotein" evidence="1">
    <location>
        <begin position="22"/>
        <end position="89"/>
    </location>
</feature>
<keyword evidence="1" id="KW-0732">Signal</keyword>
<evidence type="ECO:0000256" key="1">
    <source>
        <dbReference type="SAM" id="SignalP"/>
    </source>
</evidence>
<dbReference type="EMBL" id="BJXR01000034">
    <property type="protein sequence ID" value="GEN09580.1"/>
    <property type="molecule type" value="Genomic_DNA"/>
</dbReference>
<proteinExistence type="predicted"/>
<name>A0A511T5X8_MYXFU</name>
<evidence type="ECO:0000313" key="4">
    <source>
        <dbReference type="Proteomes" id="UP000183760"/>
    </source>
</evidence>
<dbReference type="EMBL" id="FOIB01000009">
    <property type="protein sequence ID" value="SEU33112.1"/>
    <property type="molecule type" value="Genomic_DNA"/>
</dbReference>
<keyword evidence="4" id="KW-1185">Reference proteome</keyword>
<gene>
    <name evidence="2" type="ORF">MFU01_46170</name>
    <name evidence="3" type="ORF">SAMN05443572_109234</name>
</gene>
<evidence type="ECO:0008006" key="6">
    <source>
        <dbReference type="Google" id="ProtNLM"/>
    </source>
</evidence>
<dbReference type="Proteomes" id="UP000321514">
    <property type="component" value="Unassembled WGS sequence"/>
</dbReference>